<dbReference type="EMBL" id="AATQ01000001">
    <property type="protein sequence ID" value="EAU48722.1"/>
    <property type="molecule type" value="Genomic_DNA"/>
</dbReference>
<feature type="region of interest" description="Disordered" evidence="1">
    <location>
        <begin position="26"/>
        <end position="220"/>
    </location>
</feature>
<proteinExistence type="predicted"/>
<feature type="compositionally biased region" description="Basic and acidic residues" evidence="1">
    <location>
        <begin position="191"/>
        <end position="214"/>
    </location>
</feature>
<comment type="caution">
    <text evidence="2">The sequence shown here is derived from an EMBL/GenBank/DDBJ whole genome shotgun (WGS) entry which is preliminary data.</text>
</comment>
<feature type="compositionally biased region" description="Basic and acidic residues" evidence="1">
    <location>
        <begin position="26"/>
        <end position="43"/>
    </location>
</feature>
<evidence type="ECO:0000256" key="1">
    <source>
        <dbReference type="SAM" id="MobiDB-lite"/>
    </source>
</evidence>
<organism evidence="2 3">
    <name type="scientific">Salipiger bermudensis (strain DSM 26914 / JCM 13377 / KCTC 12554 / HTCC2601)</name>
    <name type="common">Pelagibaca bermudensis</name>
    <dbReference type="NCBI Taxonomy" id="314265"/>
    <lineage>
        <taxon>Bacteria</taxon>
        <taxon>Pseudomonadati</taxon>
        <taxon>Pseudomonadota</taxon>
        <taxon>Alphaproteobacteria</taxon>
        <taxon>Rhodobacterales</taxon>
        <taxon>Roseobacteraceae</taxon>
        <taxon>Salipiger</taxon>
    </lineage>
</organism>
<dbReference type="HOGENOM" id="CLU_1254967_0_0_5"/>
<feature type="compositionally biased region" description="Basic and acidic residues" evidence="1">
    <location>
        <begin position="72"/>
        <end position="81"/>
    </location>
</feature>
<accession>Q0FW30</accession>
<dbReference type="Proteomes" id="UP000006230">
    <property type="component" value="Unassembled WGS sequence"/>
</dbReference>
<sequence>MRPKIFRAKNLRPSCRASGFAGERIRLRPGDIRQRAPDREQRGARHRYSRRHERDLQAEMLGHDAPAPAPERQPEIGEGEVHRHHPPHQPARRRELQCRVQQRQVDQPAGAADECRREPDNRGMGQCQHQDGGGAERGHAGDDALDAEGAAQPRQQQAARDRSDADAAIEQPVDVGLAGELVAGHQRQKRDHAVGAEAEQEHPLHDRMHVPRFDDEPDPL</sequence>
<gene>
    <name evidence="2" type="ORF">R2601_04078</name>
</gene>
<reference evidence="2 3" key="1">
    <citation type="journal article" date="2010" name="J. Bacteriol.">
        <title>Genome sequences of Pelagibaca bermudensis HTCC2601T and Maritimibacter alkaliphilus HTCC2654T, the type strains of two marine Roseobacter genera.</title>
        <authorList>
            <person name="Thrash J.C."/>
            <person name="Cho J.C."/>
            <person name="Ferriera S."/>
            <person name="Johnson J."/>
            <person name="Vergin K.L."/>
            <person name="Giovannoni S.J."/>
        </authorList>
    </citation>
    <scope>NUCLEOTIDE SEQUENCE [LARGE SCALE GENOMIC DNA]</scope>
    <source>
        <strain evidence="3">DSM 26914 / JCM 13377 / KCTC 12554 / HTCC2601</strain>
    </source>
</reference>
<evidence type="ECO:0000313" key="2">
    <source>
        <dbReference type="EMBL" id="EAU48722.1"/>
    </source>
</evidence>
<dbReference type="STRING" id="314265.R2601_04078"/>
<keyword evidence="3" id="KW-1185">Reference proteome</keyword>
<dbReference type="AlphaFoldDB" id="Q0FW30"/>
<feature type="compositionally biased region" description="Low complexity" evidence="1">
    <location>
        <begin position="147"/>
        <end position="158"/>
    </location>
</feature>
<feature type="compositionally biased region" description="Basic residues" evidence="1">
    <location>
        <begin position="82"/>
        <end position="91"/>
    </location>
</feature>
<evidence type="ECO:0000313" key="3">
    <source>
        <dbReference type="Proteomes" id="UP000006230"/>
    </source>
</evidence>
<protein>
    <submittedName>
        <fullName evidence="2">Uncharacterized protein</fullName>
    </submittedName>
</protein>
<name>Q0FW30_SALBH</name>